<keyword evidence="2" id="KW-1185">Reference proteome</keyword>
<dbReference type="Proteomes" id="UP000286100">
    <property type="component" value="Unassembled WGS sequence"/>
</dbReference>
<accession>A0A418W7C4</accession>
<reference evidence="1 2" key="1">
    <citation type="submission" date="2018-09" db="EMBL/GenBank/DDBJ databases">
        <authorList>
            <person name="Zhu H."/>
        </authorList>
    </citation>
    <scope>NUCLEOTIDE SEQUENCE [LARGE SCALE GENOMIC DNA]</scope>
    <source>
        <strain evidence="1 2">K2R01-6</strain>
    </source>
</reference>
<comment type="caution">
    <text evidence="1">The sequence shown here is derived from an EMBL/GenBank/DDBJ whole genome shotgun (WGS) entry which is preliminary data.</text>
</comment>
<evidence type="ECO:0000313" key="2">
    <source>
        <dbReference type="Proteomes" id="UP000286100"/>
    </source>
</evidence>
<sequence>MPVVHALIQHRIAHLHRDGGIVLGAEIGIDFGGGVGAPLFQLEVPDLAVAIVQRQRQAVLARLAVRMDAADVAFAIDTEIVVGGQQVTSRDLAHDRGQPPQKEAHRLVVIAINLEGGTVEQVHLVGHAAERDRSGAHVVLQVLQEGARDLGRNQALEMCVAMFVITARVHVAAL</sequence>
<name>A0A418W7C4_9SPHN</name>
<protein>
    <submittedName>
        <fullName evidence="1">Uncharacterized protein</fullName>
    </submittedName>
</protein>
<evidence type="ECO:0000313" key="1">
    <source>
        <dbReference type="EMBL" id="RJF85940.1"/>
    </source>
</evidence>
<dbReference type="EMBL" id="QYUM01000004">
    <property type="protein sequence ID" value="RJF85940.1"/>
    <property type="molecule type" value="Genomic_DNA"/>
</dbReference>
<gene>
    <name evidence="1" type="ORF">D3876_19025</name>
</gene>
<dbReference type="AlphaFoldDB" id="A0A418W7C4"/>
<organism evidence="1 2">
    <name type="scientific">Sphingomonas cavernae</name>
    <dbReference type="NCBI Taxonomy" id="2320861"/>
    <lineage>
        <taxon>Bacteria</taxon>
        <taxon>Pseudomonadati</taxon>
        <taxon>Pseudomonadota</taxon>
        <taxon>Alphaproteobacteria</taxon>
        <taxon>Sphingomonadales</taxon>
        <taxon>Sphingomonadaceae</taxon>
        <taxon>Sphingomonas</taxon>
    </lineage>
</organism>
<proteinExistence type="predicted"/>